<reference evidence="2 3" key="1">
    <citation type="submission" date="2021-04" db="EMBL/GenBank/DDBJ databases">
        <authorList>
            <person name="De Guttry C."/>
            <person name="Zahm M."/>
            <person name="Klopp C."/>
            <person name="Cabau C."/>
            <person name="Louis A."/>
            <person name="Berthelot C."/>
            <person name="Parey E."/>
            <person name="Roest Crollius H."/>
            <person name="Montfort J."/>
            <person name="Robinson-Rechavi M."/>
            <person name="Bucao C."/>
            <person name="Bouchez O."/>
            <person name="Gislard M."/>
            <person name="Lluch J."/>
            <person name="Milhes M."/>
            <person name="Lampietro C."/>
            <person name="Lopez Roques C."/>
            <person name="Donnadieu C."/>
            <person name="Braasch I."/>
            <person name="Desvignes T."/>
            <person name="Postlethwait J."/>
            <person name="Bobe J."/>
            <person name="Wedekind C."/>
            <person name="Guiguen Y."/>
        </authorList>
    </citation>
    <scope>NUCLEOTIDE SEQUENCE [LARGE SCALE GENOMIC DNA]</scope>
    <source>
        <strain evidence="2">Cs_M1</strain>
        <tissue evidence="2">Blood</tissue>
    </source>
</reference>
<comment type="caution">
    <text evidence="2">The sequence shown here is derived from an EMBL/GenBank/DDBJ whole genome shotgun (WGS) entry which is preliminary data.</text>
</comment>
<accession>A0AAN8QLS6</accession>
<evidence type="ECO:0000313" key="3">
    <source>
        <dbReference type="Proteomes" id="UP001356427"/>
    </source>
</evidence>
<keyword evidence="3" id="KW-1185">Reference proteome</keyword>
<feature type="region of interest" description="Disordered" evidence="1">
    <location>
        <begin position="1"/>
        <end position="53"/>
    </location>
</feature>
<dbReference type="Proteomes" id="UP001356427">
    <property type="component" value="Unassembled WGS sequence"/>
</dbReference>
<evidence type="ECO:0000256" key="1">
    <source>
        <dbReference type="SAM" id="MobiDB-lite"/>
    </source>
</evidence>
<gene>
    <name evidence="2" type="ORF">J4Q44_G00196050</name>
</gene>
<sequence length="89" mass="9857">MPSARGACAQRLRCHGLPPHASSKGPTHTRNTMRRSTMDHRTKPPPPETSRVLRTISTTQMADNDSLMLYSICFAELPHPASYKLLSAN</sequence>
<proteinExistence type="predicted"/>
<evidence type="ECO:0000313" key="2">
    <source>
        <dbReference type="EMBL" id="KAK6309724.1"/>
    </source>
</evidence>
<organism evidence="2 3">
    <name type="scientific">Coregonus suidteri</name>
    <dbReference type="NCBI Taxonomy" id="861788"/>
    <lineage>
        <taxon>Eukaryota</taxon>
        <taxon>Metazoa</taxon>
        <taxon>Chordata</taxon>
        <taxon>Craniata</taxon>
        <taxon>Vertebrata</taxon>
        <taxon>Euteleostomi</taxon>
        <taxon>Actinopterygii</taxon>
        <taxon>Neopterygii</taxon>
        <taxon>Teleostei</taxon>
        <taxon>Protacanthopterygii</taxon>
        <taxon>Salmoniformes</taxon>
        <taxon>Salmonidae</taxon>
        <taxon>Coregoninae</taxon>
        <taxon>Coregonus</taxon>
    </lineage>
</organism>
<dbReference type="AlphaFoldDB" id="A0AAN8QLS6"/>
<name>A0AAN8QLS6_9TELE</name>
<protein>
    <submittedName>
        <fullName evidence="2">Uncharacterized protein</fullName>
    </submittedName>
</protein>
<dbReference type="EMBL" id="JAGTTL010000017">
    <property type="protein sequence ID" value="KAK6309724.1"/>
    <property type="molecule type" value="Genomic_DNA"/>
</dbReference>